<reference evidence="1 2" key="1">
    <citation type="submission" date="2021-06" db="EMBL/GenBank/DDBJ databases">
        <authorList>
            <person name="Kallberg Y."/>
            <person name="Tangrot J."/>
            <person name="Rosling A."/>
        </authorList>
    </citation>
    <scope>NUCLEOTIDE SEQUENCE [LARGE SCALE GENOMIC DNA]</scope>
    <source>
        <strain evidence="1 2">120-4 pot B 10/14</strain>
    </source>
</reference>
<organism evidence="1 2">
    <name type="scientific">Gigaspora margarita</name>
    <dbReference type="NCBI Taxonomy" id="4874"/>
    <lineage>
        <taxon>Eukaryota</taxon>
        <taxon>Fungi</taxon>
        <taxon>Fungi incertae sedis</taxon>
        <taxon>Mucoromycota</taxon>
        <taxon>Glomeromycotina</taxon>
        <taxon>Glomeromycetes</taxon>
        <taxon>Diversisporales</taxon>
        <taxon>Gigasporaceae</taxon>
        <taxon>Gigaspora</taxon>
    </lineage>
</organism>
<evidence type="ECO:0000313" key="1">
    <source>
        <dbReference type="EMBL" id="CAG8651686.1"/>
    </source>
</evidence>
<name>A0ABN7UQC3_GIGMA</name>
<comment type="caution">
    <text evidence="1">The sequence shown here is derived from an EMBL/GenBank/DDBJ whole genome shotgun (WGS) entry which is preliminary data.</text>
</comment>
<proteinExistence type="predicted"/>
<accession>A0ABN7UQC3</accession>
<evidence type="ECO:0000313" key="2">
    <source>
        <dbReference type="Proteomes" id="UP000789901"/>
    </source>
</evidence>
<dbReference type="Proteomes" id="UP000789901">
    <property type="component" value="Unassembled WGS sequence"/>
</dbReference>
<dbReference type="EMBL" id="CAJVQB010005038">
    <property type="protein sequence ID" value="CAG8651686.1"/>
    <property type="molecule type" value="Genomic_DNA"/>
</dbReference>
<gene>
    <name evidence="1" type="ORF">GMARGA_LOCUS9389</name>
</gene>
<protein>
    <submittedName>
        <fullName evidence="1">14865_t:CDS:1</fullName>
    </submittedName>
</protein>
<sequence>MTNNATLDLSYLDLNNHIFNYPGFNDLNQLNASYCKSKNAIIINKLVKEYNHSLAPYRKEFALSLRSISQEVLDTIKFLTQEYNLRVKAQCQYLSKKFSDQLLYDHNLYNTMCRYGKQMGNKRKNDAADIDEIEKYLTSESVFAQNTQISQSTIADHETSIEMNQVISIRGPDQEYTHGFGIAKSRLKFAIDNGLVDEFVGLITRFIKNHTGVNTRSNFVQQDILQNLNIEQEETLRPTKRANIEINNNNI</sequence>
<keyword evidence="2" id="KW-1185">Reference proteome</keyword>